<dbReference type="Proteomes" id="UP000240410">
    <property type="component" value="Unassembled WGS sequence"/>
</dbReference>
<keyword evidence="3" id="KW-0997">Cell inner membrane</keyword>
<evidence type="ECO:0000256" key="7">
    <source>
        <dbReference type="ARBA" id="ARBA00023136"/>
    </source>
</evidence>
<dbReference type="PANTHER" id="PTHR30443:SF0">
    <property type="entry name" value="PHOSPHOETHANOLAMINE TRANSFERASE EPTA"/>
    <property type="match status" value="1"/>
</dbReference>
<comment type="subcellular location">
    <subcellularLocation>
        <location evidence="1">Cell inner membrane</location>
        <topology evidence="1">Multi-pass membrane protein</topology>
    </subcellularLocation>
</comment>
<evidence type="ECO:0000259" key="10">
    <source>
        <dbReference type="Pfam" id="PF08019"/>
    </source>
</evidence>
<keyword evidence="4 11" id="KW-0808">Transferase</keyword>
<evidence type="ECO:0000256" key="8">
    <source>
        <dbReference type="SAM" id="Phobius"/>
    </source>
</evidence>
<dbReference type="InterPro" id="IPR040423">
    <property type="entry name" value="PEA_transferase"/>
</dbReference>
<dbReference type="Pfam" id="PF00884">
    <property type="entry name" value="Sulfatase"/>
    <property type="match status" value="1"/>
</dbReference>
<evidence type="ECO:0000256" key="4">
    <source>
        <dbReference type="ARBA" id="ARBA00022679"/>
    </source>
</evidence>
<feature type="transmembrane region" description="Helical" evidence="8">
    <location>
        <begin position="84"/>
        <end position="102"/>
    </location>
</feature>
<dbReference type="InterPro" id="IPR000917">
    <property type="entry name" value="Sulfatase_N"/>
</dbReference>
<proteinExistence type="predicted"/>
<feature type="transmembrane region" description="Helical" evidence="8">
    <location>
        <begin position="21"/>
        <end position="42"/>
    </location>
</feature>
<dbReference type="SUPFAM" id="SSF53649">
    <property type="entry name" value="Alkaline phosphatase-like"/>
    <property type="match status" value="1"/>
</dbReference>
<keyword evidence="2" id="KW-1003">Cell membrane</keyword>
<dbReference type="Gene3D" id="3.40.720.10">
    <property type="entry name" value="Alkaline Phosphatase, subunit A"/>
    <property type="match status" value="1"/>
</dbReference>
<dbReference type="EMBL" id="PYOJ01000001">
    <property type="protein sequence ID" value="PSV93846.1"/>
    <property type="molecule type" value="Genomic_DNA"/>
</dbReference>
<name>A0A2T3MHP3_PHOLE</name>
<evidence type="ECO:0000256" key="6">
    <source>
        <dbReference type="ARBA" id="ARBA00022989"/>
    </source>
</evidence>
<dbReference type="GO" id="GO:0016776">
    <property type="term" value="F:phosphotransferase activity, phosphate group as acceptor"/>
    <property type="evidence" value="ECO:0007669"/>
    <property type="project" value="TreeGrafter"/>
</dbReference>
<feature type="transmembrane region" description="Helical" evidence="8">
    <location>
        <begin position="160"/>
        <end position="182"/>
    </location>
</feature>
<dbReference type="STRING" id="553611.GCA_001557755_00649"/>
<gene>
    <name evidence="11" type="ORF">CTM89_00970</name>
</gene>
<dbReference type="AlphaFoldDB" id="A0A2T3MHP3"/>
<dbReference type="GO" id="GO:0005886">
    <property type="term" value="C:plasma membrane"/>
    <property type="evidence" value="ECO:0007669"/>
    <property type="project" value="UniProtKB-SubCell"/>
</dbReference>
<keyword evidence="7 8" id="KW-0472">Membrane</keyword>
<protein>
    <submittedName>
        <fullName evidence="11">Phosphoethanolamine transferase</fullName>
    </submittedName>
</protein>
<dbReference type="GO" id="GO:0009244">
    <property type="term" value="P:lipopolysaccharide core region biosynthetic process"/>
    <property type="evidence" value="ECO:0007669"/>
    <property type="project" value="TreeGrafter"/>
</dbReference>
<dbReference type="InterPro" id="IPR058130">
    <property type="entry name" value="PEA_transf_C"/>
</dbReference>
<organism evidence="11 12">
    <name type="scientific">Photobacterium leiognathi</name>
    <dbReference type="NCBI Taxonomy" id="553611"/>
    <lineage>
        <taxon>Bacteria</taxon>
        <taxon>Pseudomonadati</taxon>
        <taxon>Pseudomonadota</taxon>
        <taxon>Gammaproteobacteria</taxon>
        <taxon>Vibrionales</taxon>
        <taxon>Vibrionaceae</taxon>
        <taxon>Photobacterium</taxon>
    </lineage>
</organism>
<evidence type="ECO:0000256" key="2">
    <source>
        <dbReference type="ARBA" id="ARBA00022475"/>
    </source>
</evidence>
<evidence type="ECO:0000256" key="3">
    <source>
        <dbReference type="ARBA" id="ARBA00022519"/>
    </source>
</evidence>
<dbReference type="PANTHER" id="PTHR30443">
    <property type="entry name" value="INNER MEMBRANE PROTEIN"/>
    <property type="match status" value="1"/>
</dbReference>
<evidence type="ECO:0000313" key="11">
    <source>
        <dbReference type="EMBL" id="PSV93846.1"/>
    </source>
</evidence>
<dbReference type="Pfam" id="PF08019">
    <property type="entry name" value="EptA_B_N"/>
    <property type="match status" value="1"/>
</dbReference>
<feature type="transmembrane region" description="Helical" evidence="8">
    <location>
        <begin position="122"/>
        <end position="148"/>
    </location>
</feature>
<sequence>MIWLFANSEEPAMRQIFQIKITTFILVMSAYFTLCFNYPILAKIFDLSHSVSNVLFPYTAPIVLMAAFIIIFTLLCWPYLFKPVMIFLTITSSMALYAEVNYHTLFNNAVIESIFETNSDEAFSYLNTTSIMYVIFFGIVPSIWIAMVKITKRESFIKAIVARIALLGIACTAILLVGLTTFKTYAAVGRNNHFLNRMIIPGHVYAGGKYLYKKFIYKPLPFKQQGLDAKLKPTDNHKPTLFVMLLGETARTYNYAYNGYERDTNPYTKNEGIISFKNVESCGTYTALSVPCMFSNLTRAHYNQDRAYSQDNAVDIIHRAGAEVLWLDNDGGSKGVADRVNYEATDPSQHNQFCNGTSCYDGVMLDKAQAFINKDDKNKLLVLHLIGSHGPTYFKRYPASFDKFKPSCNRSDIENCSDQKIKNVYDNTILYTDYVTEQMIKMLKAKEDKYNVALLYMSDHGESLGENGFYLHGAPFSIAPKEQKHVPWLLWLPNQYAQAKGINKACLEKKENQAGLSQDNLFPSLLSLYGVKSKVINPKLDITTSCQVAA</sequence>
<evidence type="ECO:0000256" key="1">
    <source>
        <dbReference type="ARBA" id="ARBA00004429"/>
    </source>
</evidence>
<comment type="caution">
    <text evidence="11">The sequence shown here is derived from an EMBL/GenBank/DDBJ whole genome shotgun (WGS) entry which is preliminary data.</text>
</comment>
<evidence type="ECO:0000313" key="12">
    <source>
        <dbReference type="Proteomes" id="UP000240410"/>
    </source>
</evidence>
<dbReference type="InterPro" id="IPR012549">
    <property type="entry name" value="EptA-like_N"/>
</dbReference>
<evidence type="ECO:0000259" key="9">
    <source>
        <dbReference type="Pfam" id="PF00884"/>
    </source>
</evidence>
<keyword evidence="6 8" id="KW-1133">Transmembrane helix</keyword>
<feature type="domain" description="Phosphoethanolamine transferase N-terminal" evidence="10">
    <location>
        <begin position="64"/>
        <end position="214"/>
    </location>
</feature>
<dbReference type="InterPro" id="IPR017850">
    <property type="entry name" value="Alkaline_phosphatase_core_sf"/>
</dbReference>
<dbReference type="NCBIfam" id="NF028537">
    <property type="entry name" value="P_eth_NH2_trans"/>
    <property type="match status" value="1"/>
</dbReference>
<feature type="domain" description="Sulfatase N-terminal" evidence="9">
    <location>
        <begin position="242"/>
        <end position="531"/>
    </location>
</feature>
<dbReference type="OrthoDB" id="9786870at2"/>
<dbReference type="CDD" id="cd16017">
    <property type="entry name" value="LptA"/>
    <property type="match status" value="1"/>
</dbReference>
<feature type="transmembrane region" description="Helical" evidence="8">
    <location>
        <begin position="54"/>
        <end position="77"/>
    </location>
</feature>
<accession>A0A2T3MHP3</accession>
<keyword evidence="5 8" id="KW-0812">Transmembrane</keyword>
<evidence type="ECO:0000256" key="5">
    <source>
        <dbReference type="ARBA" id="ARBA00022692"/>
    </source>
</evidence>
<reference evidence="11 12" key="1">
    <citation type="submission" date="2018-03" db="EMBL/GenBank/DDBJ databases">
        <title>Whole genome sequencing of Histamine producing bacteria.</title>
        <authorList>
            <person name="Butler K."/>
        </authorList>
    </citation>
    <scope>NUCLEOTIDE SEQUENCE [LARGE SCALE GENOMIC DNA]</scope>
    <source>
        <strain evidence="11 12">ATCC 33979</strain>
    </source>
</reference>